<dbReference type="Proteomes" id="UP001057402">
    <property type="component" value="Chromosome 8"/>
</dbReference>
<gene>
    <name evidence="1" type="ORF">MLD38_028460</name>
</gene>
<comment type="caution">
    <text evidence="1">The sequence shown here is derived from an EMBL/GenBank/DDBJ whole genome shotgun (WGS) entry which is preliminary data.</text>
</comment>
<proteinExistence type="predicted"/>
<organism evidence="1 2">
    <name type="scientific">Melastoma candidum</name>
    <dbReference type="NCBI Taxonomy" id="119954"/>
    <lineage>
        <taxon>Eukaryota</taxon>
        <taxon>Viridiplantae</taxon>
        <taxon>Streptophyta</taxon>
        <taxon>Embryophyta</taxon>
        <taxon>Tracheophyta</taxon>
        <taxon>Spermatophyta</taxon>
        <taxon>Magnoliopsida</taxon>
        <taxon>eudicotyledons</taxon>
        <taxon>Gunneridae</taxon>
        <taxon>Pentapetalae</taxon>
        <taxon>rosids</taxon>
        <taxon>malvids</taxon>
        <taxon>Myrtales</taxon>
        <taxon>Melastomataceae</taxon>
        <taxon>Melastomatoideae</taxon>
        <taxon>Melastomateae</taxon>
        <taxon>Melastoma</taxon>
    </lineage>
</organism>
<accession>A0ACB9N160</accession>
<name>A0ACB9N160_9MYRT</name>
<evidence type="ECO:0000313" key="1">
    <source>
        <dbReference type="EMBL" id="KAI4330157.1"/>
    </source>
</evidence>
<dbReference type="EMBL" id="CM042887">
    <property type="protein sequence ID" value="KAI4330157.1"/>
    <property type="molecule type" value="Genomic_DNA"/>
</dbReference>
<protein>
    <submittedName>
        <fullName evidence="1">Uncharacterized protein</fullName>
    </submittedName>
</protein>
<keyword evidence="2" id="KW-1185">Reference proteome</keyword>
<evidence type="ECO:0000313" key="2">
    <source>
        <dbReference type="Proteomes" id="UP001057402"/>
    </source>
</evidence>
<sequence length="95" mass="10685">MQLLARTGLTDCDPSCRIFLLLMQPPINRVFLGSQRAGCVFGKRGSGRPPQPRHQLYPFTWKLQFPTSHKLNLMMKTSTPSIRNVDSSNGRRAVG</sequence>
<reference evidence="2" key="1">
    <citation type="journal article" date="2023" name="Front. Plant Sci.">
        <title>Chromosomal-level genome assembly of Melastoma candidum provides insights into trichome evolution.</title>
        <authorList>
            <person name="Zhong Y."/>
            <person name="Wu W."/>
            <person name="Sun C."/>
            <person name="Zou P."/>
            <person name="Liu Y."/>
            <person name="Dai S."/>
            <person name="Zhou R."/>
        </authorList>
    </citation>
    <scope>NUCLEOTIDE SEQUENCE [LARGE SCALE GENOMIC DNA]</scope>
</reference>